<proteinExistence type="predicted"/>
<dbReference type="AlphaFoldDB" id="A0A9N8YW14"/>
<keyword evidence="1" id="KW-0812">Transmembrane</keyword>
<evidence type="ECO:0000256" key="1">
    <source>
        <dbReference type="SAM" id="Phobius"/>
    </source>
</evidence>
<name>A0A9N8YW14_9GLOM</name>
<evidence type="ECO:0000313" key="3">
    <source>
        <dbReference type="Proteomes" id="UP000789342"/>
    </source>
</evidence>
<dbReference type="OrthoDB" id="2321681at2759"/>
<protein>
    <submittedName>
        <fullName evidence="2">5752_t:CDS:1</fullName>
    </submittedName>
</protein>
<sequence length="110" mass="13063">MRIKESRVGITNLHNLFHLSVTPVLYTYYTKDDIGTIPIYCPYDYDYPRHEFLLACQIRLINFIAMWLFAGIGTLLVIFIPAGIFPLDEEERLKNKEIDFYYVWTGHKRI</sequence>
<accession>A0A9N8YW14</accession>
<feature type="transmembrane region" description="Helical" evidence="1">
    <location>
        <begin position="60"/>
        <end position="85"/>
    </location>
</feature>
<keyword evidence="3" id="KW-1185">Reference proteome</keyword>
<reference evidence="2" key="1">
    <citation type="submission" date="2021-06" db="EMBL/GenBank/DDBJ databases">
        <authorList>
            <person name="Kallberg Y."/>
            <person name="Tangrot J."/>
            <person name="Rosling A."/>
        </authorList>
    </citation>
    <scope>NUCLEOTIDE SEQUENCE</scope>
    <source>
        <strain evidence="2">CL551</strain>
    </source>
</reference>
<keyword evidence="1" id="KW-0472">Membrane</keyword>
<dbReference type="EMBL" id="CAJVPV010000420">
    <property type="protein sequence ID" value="CAG8456181.1"/>
    <property type="molecule type" value="Genomic_DNA"/>
</dbReference>
<dbReference type="Proteomes" id="UP000789342">
    <property type="component" value="Unassembled WGS sequence"/>
</dbReference>
<comment type="caution">
    <text evidence="2">The sequence shown here is derived from an EMBL/GenBank/DDBJ whole genome shotgun (WGS) entry which is preliminary data.</text>
</comment>
<gene>
    <name evidence="2" type="ORF">AMORRO_LOCUS1162</name>
</gene>
<keyword evidence="1" id="KW-1133">Transmembrane helix</keyword>
<evidence type="ECO:0000313" key="2">
    <source>
        <dbReference type="EMBL" id="CAG8456181.1"/>
    </source>
</evidence>
<organism evidence="2 3">
    <name type="scientific">Acaulospora morrowiae</name>
    <dbReference type="NCBI Taxonomy" id="94023"/>
    <lineage>
        <taxon>Eukaryota</taxon>
        <taxon>Fungi</taxon>
        <taxon>Fungi incertae sedis</taxon>
        <taxon>Mucoromycota</taxon>
        <taxon>Glomeromycotina</taxon>
        <taxon>Glomeromycetes</taxon>
        <taxon>Diversisporales</taxon>
        <taxon>Acaulosporaceae</taxon>
        <taxon>Acaulospora</taxon>
    </lineage>
</organism>